<dbReference type="PROSITE" id="PS50850">
    <property type="entry name" value="MFS"/>
    <property type="match status" value="1"/>
</dbReference>
<dbReference type="InterPro" id="IPR036259">
    <property type="entry name" value="MFS_trans_sf"/>
</dbReference>
<feature type="transmembrane region" description="Helical" evidence="4">
    <location>
        <begin position="54"/>
        <end position="72"/>
    </location>
</feature>
<dbReference type="AlphaFoldDB" id="A0A1H1WTX7"/>
<dbReference type="Pfam" id="PF07690">
    <property type="entry name" value="MFS_1"/>
    <property type="match status" value="1"/>
</dbReference>
<feature type="transmembrane region" description="Helical" evidence="4">
    <location>
        <begin position="326"/>
        <end position="346"/>
    </location>
</feature>
<name>A0A1H1WTX7_9FLAO</name>
<feature type="transmembrane region" description="Helical" evidence="4">
    <location>
        <begin position="12"/>
        <end position="34"/>
    </location>
</feature>
<dbReference type="STRING" id="1249933.SAMN04489797_2998"/>
<dbReference type="InterPro" id="IPR020846">
    <property type="entry name" value="MFS_dom"/>
</dbReference>
<feature type="transmembrane region" description="Helical" evidence="4">
    <location>
        <begin position="79"/>
        <end position="96"/>
    </location>
</feature>
<feature type="transmembrane region" description="Helical" evidence="4">
    <location>
        <begin position="299"/>
        <end position="320"/>
    </location>
</feature>
<keyword evidence="3 4" id="KW-0472">Membrane</keyword>
<keyword evidence="7" id="KW-1185">Reference proteome</keyword>
<gene>
    <name evidence="6" type="ORF">SAMN04489797_2998</name>
</gene>
<keyword evidence="1 4" id="KW-0812">Transmembrane</keyword>
<feature type="transmembrane region" description="Helical" evidence="4">
    <location>
        <begin position="398"/>
        <end position="419"/>
    </location>
</feature>
<dbReference type="Gene3D" id="1.20.1250.20">
    <property type="entry name" value="MFS general substrate transporter like domains"/>
    <property type="match status" value="2"/>
</dbReference>
<evidence type="ECO:0000256" key="1">
    <source>
        <dbReference type="ARBA" id="ARBA00022692"/>
    </source>
</evidence>
<organism evidence="6 7">
    <name type="scientific">Winogradskyella sediminis</name>
    <dbReference type="NCBI Taxonomy" id="1382466"/>
    <lineage>
        <taxon>Bacteria</taxon>
        <taxon>Pseudomonadati</taxon>
        <taxon>Bacteroidota</taxon>
        <taxon>Flavobacteriia</taxon>
        <taxon>Flavobacteriales</taxon>
        <taxon>Flavobacteriaceae</taxon>
        <taxon>Winogradskyella</taxon>
    </lineage>
</organism>
<accession>A0A1H1WTX7</accession>
<evidence type="ECO:0000313" key="7">
    <source>
        <dbReference type="Proteomes" id="UP000198963"/>
    </source>
</evidence>
<dbReference type="Proteomes" id="UP000198963">
    <property type="component" value="Chromosome I"/>
</dbReference>
<feature type="transmembrane region" description="Helical" evidence="4">
    <location>
        <begin position="228"/>
        <end position="249"/>
    </location>
</feature>
<feature type="transmembrane region" description="Helical" evidence="4">
    <location>
        <begin position="186"/>
        <end position="207"/>
    </location>
</feature>
<feature type="domain" description="Major facilitator superfamily (MFS) profile" evidence="5">
    <location>
        <begin position="13"/>
        <end position="421"/>
    </location>
</feature>
<proteinExistence type="predicted"/>
<evidence type="ECO:0000256" key="3">
    <source>
        <dbReference type="ARBA" id="ARBA00023136"/>
    </source>
</evidence>
<dbReference type="EMBL" id="LT629774">
    <property type="protein sequence ID" value="SDT00643.1"/>
    <property type="molecule type" value="Genomic_DNA"/>
</dbReference>
<evidence type="ECO:0000256" key="2">
    <source>
        <dbReference type="ARBA" id="ARBA00022989"/>
    </source>
</evidence>
<feature type="transmembrane region" description="Helical" evidence="4">
    <location>
        <begin position="273"/>
        <end position="292"/>
    </location>
</feature>
<dbReference type="GO" id="GO:0022857">
    <property type="term" value="F:transmembrane transporter activity"/>
    <property type="evidence" value="ECO:0007669"/>
    <property type="project" value="InterPro"/>
</dbReference>
<sequence>MQNNTTKKQPLYVIILLILAAEAVFILPFVLQRIFRTTFLESFSITDTELGSCFAAYGIVALVSYLFGGPLADKFKPHVLMSFALMLTALGGFYLATYPNLYNLHILYAFWGFTTIFLFWAAMIKATRIWGGSNKQGIAFGFLDGGRGLVAALFGSVGVIIFSLFITTDIEITTIAERRLAFKEVISYSSIAVMGIAVITYFFLRFSETESTTSENPSKLLTLENFKLVMQYRAVWLLMVIILCAYYGYKMTDLFSKYAEDVLEYNKIEAAKVGTYLLYLRPAIGVVIGLLADRTKASLWIIIGFLLMTATSVIFYLGIINDSTTLLFILSIGTMALGVYSTRVLYFATLEEAKIPLAVTGTAVGFISVVGYTPDIFAGLVMGYFLDANKGAVGLQHTFGVMALIALVGLIAATLFYTFTTKKERKIRSLNNMIKQK</sequence>
<evidence type="ECO:0000313" key="6">
    <source>
        <dbReference type="EMBL" id="SDT00643.1"/>
    </source>
</evidence>
<reference evidence="6 7" key="1">
    <citation type="submission" date="2016-10" db="EMBL/GenBank/DDBJ databases">
        <authorList>
            <person name="Varghese N."/>
            <person name="Submissions S."/>
        </authorList>
    </citation>
    <scope>NUCLEOTIDE SEQUENCE [LARGE SCALE GENOMIC DNA]</scope>
    <source>
        <strain evidence="6 7">RHA_55</strain>
    </source>
</reference>
<dbReference type="InterPro" id="IPR011701">
    <property type="entry name" value="MFS"/>
</dbReference>
<dbReference type="SUPFAM" id="SSF103473">
    <property type="entry name" value="MFS general substrate transporter"/>
    <property type="match status" value="1"/>
</dbReference>
<feature type="transmembrane region" description="Helical" evidence="4">
    <location>
        <begin position="358"/>
        <end position="386"/>
    </location>
</feature>
<evidence type="ECO:0000256" key="4">
    <source>
        <dbReference type="SAM" id="Phobius"/>
    </source>
</evidence>
<feature type="transmembrane region" description="Helical" evidence="4">
    <location>
        <begin position="145"/>
        <end position="166"/>
    </location>
</feature>
<feature type="transmembrane region" description="Helical" evidence="4">
    <location>
        <begin position="102"/>
        <end position="124"/>
    </location>
</feature>
<keyword evidence="2 4" id="KW-1133">Transmembrane helix</keyword>
<protein>
    <submittedName>
        <fullName evidence="6">Sugar phosphate permease</fullName>
    </submittedName>
</protein>
<dbReference type="RefSeq" id="WP_092447443.1">
    <property type="nucleotide sequence ID" value="NZ_LT629774.1"/>
</dbReference>
<dbReference type="CDD" id="cd06174">
    <property type="entry name" value="MFS"/>
    <property type="match status" value="1"/>
</dbReference>
<evidence type="ECO:0000259" key="5">
    <source>
        <dbReference type="PROSITE" id="PS50850"/>
    </source>
</evidence>